<comment type="function">
    <text evidence="1">Plays a role in the regulation of phosphate uptake.</text>
</comment>
<evidence type="ECO:0000313" key="4">
    <source>
        <dbReference type="Proteomes" id="UP000886893"/>
    </source>
</evidence>
<keyword evidence="1" id="KW-0963">Cytoplasm</keyword>
<dbReference type="AlphaFoldDB" id="A0A9D1KBD6"/>
<dbReference type="InterPro" id="IPR026022">
    <property type="entry name" value="PhoU_dom"/>
</dbReference>
<dbReference type="Pfam" id="PF01895">
    <property type="entry name" value="PhoU"/>
    <property type="match status" value="2"/>
</dbReference>
<keyword evidence="1" id="KW-0813">Transport</keyword>
<dbReference type="GO" id="GO:0030643">
    <property type="term" value="P:intracellular phosphate ion homeostasis"/>
    <property type="evidence" value="ECO:0007669"/>
    <property type="project" value="InterPro"/>
</dbReference>
<reference evidence="3" key="2">
    <citation type="journal article" date="2021" name="PeerJ">
        <title>Extensive microbial diversity within the chicken gut microbiome revealed by metagenomics and culture.</title>
        <authorList>
            <person name="Gilroy R."/>
            <person name="Ravi A."/>
            <person name="Getino M."/>
            <person name="Pursley I."/>
            <person name="Horton D.L."/>
            <person name="Alikhan N.F."/>
            <person name="Baker D."/>
            <person name="Gharbi K."/>
            <person name="Hall N."/>
            <person name="Watson M."/>
            <person name="Adriaenssens E.M."/>
            <person name="Foster-Nyarko E."/>
            <person name="Jarju S."/>
            <person name="Secka A."/>
            <person name="Antonio M."/>
            <person name="Oren A."/>
            <person name="Chaudhuri R.R."/>
            <person name="La Ragione R."/>
            <person name="Hildebrand F."/>
            <person name="Pallen M.J."/>
        </authorList>
    </citation>
    <scope>NUCLEOTIDE SEQUENCE</scope>
    <source>
        <strain evidence="3">14508</strain>
    </source>
</reference>
<reference evidence="3" key="1">
    <citation type="submission" date="2020-10" db="EMBL/GenBank/DDBJ databases">
        <authorList>
            <person name="Gilroy R."/>
        </authorList>
    </citation>
    <scope>NUCLEOTIDE SEQUENCE</scope>
    <source>
        <strain evidence="3">14508</strain>
    </source>
</reference>
<keyword evidence="1" id="KW-0592">Phosphate transport</keyword>
<accession>A0A9D1KBD6</accession>
<dbReference type="PANTHER" id="PTHR42930">
    <property type="entry name" value="PHOSPHATE-SPECIFIC TRANSPORT SYSTEM ACCESSORY PROTEIN PHOU"/>
    <property type="match status" value="1"/>
</dbReference>
<comment type="subunit">
    <text evidence="1">Homodimer.</text>
</comment>
<gene>
    <name evidence="3" type="primary">phoU</name>
    <name evidence="3" type="ORF">IAD04_02630</name>
</gene>
<dbReference type="InterPro" id="IPR038078">
    <property type="entry name" value="PhoU-like_sf"/>
</dbReference>
<dbReference type="InterPro" id="IPR028366">
    <property type="entry name" value="PhoU"/>
</dbReference>
<feature type="domain" description="PhoU" evidence="2">
    <location>
        <begin position="118"/>
        <end position="199"/>
    </location>
</feature>
<dbReference type="Gene3D" id="1.20.58.220">
    <property type="entry name" value="Phosphate transport system protein phou homolog 2, domain 2"/>
    <property type="match status" value="1"/>
</dbReference>
<dbReference type="NCBIfam" id="TIGR02135">
    <property type="entry name" value="phoU_full"/>
    <property type="match status" value="1"/>
</dbReference>
<proteinExistence type="inferred from homology"/>
<dbReference type="PIRSF" id="PIRSF003107">
    <property type="entry name" value="PhoU"/>
    <property type="match status" value="1"/>
</dbReference>
<feature type="domain" description="PhoU" evidence="2">
    <location>
        <begin position="15"/>
        <end position="96"/>
    </location>
</feature>
<dbReference type="Proteomes" id="UP000886893">
    <property type="component" value="Unassembled WGS sequence"/>
</dbReference>
<dbReference type="GO" id="GO:0005737">
    <property type="term" value="C:cytoplasm"/>
    <property type="evidence" value="ECO:0007669"/>
    <property type="project" value="UniProtKB-SubCell"/>
</dbReference>
<evidence type="ECO:0000256" key="1">
    <source>
        <dbReference type="PIRNR" id="PIRNR003107"/>
    </source>
</evidence>
<dbReference type="PANTHER" id="PTHR42930:SF3">
    <property type="entry name" value="PHOSPHATE-SPECIFIC TRANSPORT SYSTEM ACCESSORY PROTEIN PHOU"/>
    <property type="match status" value="1"/>
</dbReference>
<protein>
    <recommendedName>
        <fullName evidence="1">Phosphate-specific transport system accessory protein PhoU</fullName>
    </recommendedName>
</protein>
<comment type="similarity">
    <text evidence="1">Belongs to the PhoU family.</text>
</comment>
<dbReference type="EMBL" id="DVKI01000083">
    <property type="protein sequence ID" value="HIT17261.1"/>
    <property type="molecule type" value="Genomic_DNA"/>
</dbReference>
<dbReference type="GO" id="GO:0045936">
    <property type="term" value="P:negative regulation of phosphate metabolic process"/>
    <property type="evidence" value="ECO:0007669"/>
    <property type="project" value="InterPro"/>
</dbReference>
<evidence type="ECO:0000313" key="3">
    <source>
        <dbReference type="EMBL" id="HIT17261.1"/>
    </source>
</evidence>
<organism evidence="3 4">
    <name type="scientific">Candidatus Caccosoma faecigallinarum</name>
    <dbReference type="NCBI Taxonomy" id="2840720"/>
    <lineage>
        <taxon>Bacteria</taxon>
        <taxon>Bacillati</taxon>
        <taxon>Bacillota</taxon>
        <taxon>Bacillota incertae sedis</taxon>
        <taxon>Candidatus Caccosoma</taxon>
    </lineage>
</organism>
<sequence length="213" mass="24821">MKLQQEIENLNQMVIKMADMVEENLKISFDLLSEYSDKKACLINDDIVDLHERLVEEMSMSIMLKERPYASDMRMVLGILKLVEDIERLGDHAEDIRDFSKKISQTDPCKIEKLDQAVKFALKMVHNSMHSFISKDLELAQQTIHDDDIIDALYEEMISELISKLDQKIISSSCAIYYTLVIKYIERIADHASNIAEWVIYILLGYHKDKQIF</sequence>
<dbReference type="GO" id="GO:0006817">
    <property type="term" value="P:phosphate ion transport"/>
    <property type="evidence" value="ECO:0007669"/>
    <property type="project" value="UniProtKB-KW"/>
</dbReference>
<dbReference type="SUPFAM" id="SSF109755">
    <property type="entry name" value="PhoU-like"/>
    <property type="match status" value="1"/>
</dbReference>
<comment type="caution">
    <text evidence="3">The sequence shown here is derived from an EMBL/GenBank/DDBJ whole genome shotgun (WGS) entry which is preliminary data.</text>
</comment>
<name>A0A9D1KBD6_9FIRM</name>
<comment type="subcellular location">
    <subcellularLocation>
        <location evidence="1">Cytoplasm</location>
    </subcellularLocation>
</comment>
<evidence type="ECO:0000259" key="2">
    <source>
        <dbReference type="Pfam" id="PF01895"/>
    </source>
</evidence>